<feature type="transmembrane region" description="Helical" evidence="2">
    <location>
        <begin position="479"/>
        <end position="506"/>
    </location>
</feature>
<feature type="coiled-coil region" evidence="1">
    <location>
        <begin position="567"/>
        <end position="594"/>
    </location>
</feature>
<feature type="transmembrane region" description="Helical" evidence="2">
    <location>
        <begin position="225"/>
        <end position="248"/>
    </location>
</feature>
<dbReference type="HOGENOM" id="CLU_441085_0_0_1"/>
<evidence type="ECO:0000256" key="1">
    <source>
        <dbReference type="SAM" id="Coils"/>
    </source>
</evidence>
<feature type="chain" id="PRO_5044290985" evidence="3">
    <location>
        <begin position="16"/>
        <end position="620"/>
    </location>
</feature>
<keyword evidence="5" id="KW-1185">Reference proteome</keyword>
<reference evidence="5" key="1">
    <citation type="journal article" date="2013" name="Nature">
        <title>Pan genome of the phytoplankton Emiliania underpins its global distribution.</title>
        <authorList>
            <person name="Read B.A."/>
            <person name="Kegel J."/>
            <person name="Klute M.J."/>
            <person name="Kuo A."/>
            <person name="Lefebvre S.C."/>
            <person name="Maumus F."/>
            <person name="Mayer C."/>
            <person name="Miller J."/>
            <person name="Monier A."/>
            <person name="Salamov A."/>
            <person name="Young J."/>
            <person name="Aguilar M."/>
            <person name="Claverie J.M."/>
            <person name="Frickenhaus S."/>
            <person name="Gonzalez K."/>
            <person name="Herman E.K."/>
            <person name="Lin Y.C."/>
            <person name="Napier J."/>
            <person name="Ogata H."/>
            <person name="Sarno A.F."/>
            <person name="Shmutz J."/>
            <person name="Schroeder D."/>
            <person name="de Vargas C."/>
            <person name="Verret F."/>
            <person name="von Dassow P."/>
            <person name="Valentin K."/>
            <person name="Van de Peer Y."/>
            <person name="Wheeler G."/>
            <person name="Dacks J.B."/>
            <person name="Delwiche C.F."/>
            <person name="Dyhrman S.T."/>
            <person name="Glockner G."/>
            <person name="John U."/>
            <person name="Richards T."/>
            <person name="Worden A.Z."/>
            <person name="Zhang X."/>
            <person name="Grigoriev I.V."/>
            <person name="Allen A.E."/>
            <person name="Bidle K."/>
            <person name="Borodovsky M."/>
            <person name="Bowler C."/>
            <person name="Brownlee C."/>
            <person name="Cock J.M."/>
            <person name="Elias M."/>
            <person name="Gladyshev V.N."/>
            <person name="Groth M."/>
            <person name="Guda C."/>
            <person name="Hadaegh A."/>
            <person name="Iglesias-Rodriguez M.D."/>
            <person name="Jenkins J."/>
            <person name="Jones B.M."/>
            <person name="Lawson T."/>
            <person name="Leese F."/>
            <person name="Lindquist E."/>
            <person name="Lobanov A."/>
            <person name="Lomsadze A."/>
            <person name="Malik S.B."/>
            <person name="Marsh M.E."/>
            <person name="Mackinder L."/>
            <person name="Mock T."/>
            <person name="Mueller-Roeber B."/>
            <person name="Pagarete A."/>
            <person name="Parker M."/>
            <person name="Probert I."/>
            <person name="Quesneville H."/>
            <person name="Raines C."/>
            <person name="Rensing S.A."/>
            <person name="Riano-Pachon D.M."/>
            <person name="Richier S."/>
            <person name="Rokitta S."/>
            <person name="Shiraiwa Y."/>
            <person name="Soanes D.M."/>
            <person name="van der Giezen M."/>
            <person name="Wahlund T.M."/>
            <person name="Williams B."/>
            <person name="Wilson W."/>
            <person name="Wolfe G."/>
            <person name="Wurch L.L."/>
        </authorList>
    </citation>
    <scope>NUCLEOTIDE SEQUENCE</scope>
</reference>
<dbReference type="PaxDb" id="2903-EOD08265"/>
<organism evidence="4 5">
    <name type="scientific">Emiliania huxleyi (strain CCMP1516)</name>
    <dbReference type="NCBI Taxonomy" id="280463"/>
    <lineage>
        <taxon>Eukaryota</taxon>
        <taxon>Haptista</taxon>
        <taxon>Haptophyta</taxon>
        <taxon>Prymnesiophyceae</taxon>
        <taxon>Isochrysidales</taxon>
        <taxon>Noelaerhabdaceae</taxon>
        <taxon>Emiliania</taxon>
    </lineage>
</organism>
<dbReference type="RefSeq" id="XP_005760694.1">
    <property type="nucleotide sequence ID" value="XM_005760637.1"/>
</dbReference>
<keyword evidence="2" id="KW-0812">Transmembrane</keyword>
<evidence type="ECO:0000256" key="2">
    <source>
        <dbReference type="SAM" id="Phobius"/>
    </source>
</evidence>
<feature type="transmembrane region" description="Helical" evidence="2">
    <location>
        <begin position="196"/>
        <end position="218"/>
    </location>
</feature>
<dbReference type="Proteomes" id="UP000013827">
    <property type="component" value="Unassembled WGS sequence"/>
</dbReference>
<dbReference type="SUPFAM" id="SSF103473">
    <property type="entry name" value="MFS general substrate transporter"/>
    <property type="match status" value="1"/>
</dbReference>
<dbReference type="Gene3D" id="1.20.1250.20">
    <property type="entry name" value="MFS general substrate transporter like domains"/>
    <property type="match status" value="1"/>
</dbReference>
<dbReference type="InterPro" id="IPR036259">
    <property type="entry name" value="MFS_trans_sf"/>
</dbReference>
<keyword evidence="3" id="KW-0732">Signal</keyword>
<dbReference type="eggNOG" id="ENOG502SY50">
    <property type="taxonomic scope" value="Eukaryota"/>
</dbReference>
<sequence length="620" mass="66289">MLSLLLLAIVSGSHALLRGACGSAACVALGGGGGGALLKRPWCRLSASAPPANAAPERLGARLGAAARSRPAFMAARSSAATEPLPPTLLPITFSVFAQMIGEGIAISSLPLHMTLLGASPLEVGLATSCFSVAQMVCCPALVSLSSRFGRALVLRVCLGGGSSSRQCCREDGATQRASQLQRRGKRQAEEGEEGMVMLGWSLTLSVSTYGLFAPFALGYGQSQLSATFSAGAACTILVQIALFPRLVAALGEHHRFCEHLAATSGTLPYHLCAACMLAAASIPLLLRRSEREAEEASAQAQLREGTAAEWTGKKERPSACSDSQQIRSPWLSKLLRQKMQNIDGTQAVVHLDASWRKLLAENGIKLRKGSYIKIGNLYWAPKQKRRDMTTYQKDLSTFFGDKFTDEFTNEVAALQKESMDGLKTFIKDALHVDKLTGDVSFERGVMNYVNKVTIGALGASMAFGVGAGAGVLTSTAGILAAAGGLSATGVGIVVAAPLALCAVGWGIHQQYGISEEECQTRAINYFLKGLAANKSNFQEKVCSKFDEAMGELMEKLMDFRLLSSESKELRHIIENSDQERARLEKQFTTLREELGKLDSWLCGDAELKRIVFESCGEDF</sequence>
<feature type="transmembrane region" description="Helical" evidence="2">
    <location>
        <begin position="453"/>
        <end position="473"/>
    </location>
</feature>
<protein>
    <submittedName>
        <fullName evidence="4">Uncharacterized protein</fullName>
    </submittedName>
</protein>
<evidence type="ECO:0000313" key="4">
    <source>
        <dbReference type="EnsemblProtists" id="EOD08265"/>
    </source>
</evidence>
<keyword evidence="2" id="KW-0472">Membrane</keyword>
<feature type="transmembrane region" description="Helical" evidence="2">
    <location>
        <begin position="268"/>
        <end position="287"/>
    </location>
</feature>
<evidence type="ECO:0000256" key="3">
    <source>
        <dbReference type="SAM" id="SignalP"/>
    </source>
</evidence>
<reference evidence="4" key="2">
    <citation type="submission" date="2024-10" db="UniProtKB">
        <authorList>
            <consortium name="EnsemblProtists"/>
        </authorList>
    </citation>
    <scope>IDENTIFICATION</scope>
</reference>
<dbReference type="GeneID" id="17254418"/>
<accession>A0A0D3IAI0</accession>
<dbReference type="AlphaFoldDB" id="A0A0D3IAI0"/>
<keyword evidence="1" id="KW-0175">Coiled coil</keyword>
<dbReference type="EnsemblProtists" id="EOD08265">
    <property type="protein sequence ID" value="EOD08265"/>
    <property type="gene ID" value="EMIHUDRAFT_471094"/>
</dbReference>
<keyword evidence="2" id="KW-1133">Transmembrane helix</keyword>
<name>A0A0D3IAI0_EMIH1</name>
<evidence type="ECO:0000313" key="5">
    <source>
        <dbReference type="Proteomes" id="UP000013827"/>
    </source>
</evidence>
<proteinExistence type="predicted"/>
<feature type="signal peptide" evidence="3">
    <location>
        <begin position="1"/>
        <end position="15"/>
    </location>
</feature>
<dbReference type="KEGG" id="ehx:EMIHUDRAFT_471094"/>